<evidence type="ECO:0000256" key="2">
    <source>
        <dbReference type="ARBA" id="ARBA00023125"/>
    </source>
</evidence>
<proteinExistence type="predicted"/>
<accession>A0A255EAV5</accession>
<sequence length="186" mass="20567">MERMPASEDHGAAAGASTPAQLGESDRTEPVRAETADQLSIAVARLSKAMWVTRPRIPRAAPDLEPSHLPIIYRLAAEPLRLSDLAAGIHSAPSTASRQVATLVDSGYVARTPDPQDGRAQLLELTERGQEVLEQIRRTRREWIRELLADWSEDDAQNLHATLVRFTGAVMDSEFFQHHTSSERPT</sequence>
<keyword evidence="3" id="KW-0804">Transcription</keyword>
<evidence type="ECO:0000256" key="3">
    <source>
        <dbReference type="ARBA" id="ARBA00023163"/>
    </source>
</evidence>
<dbReference type="InterPro" id="IPR000835">
    <property type="entry name" value="HTH_MarR-typ"/>
</dbReference>
<dbReference type="Pfam" id="PF12802">
    <property type="entry name" value="MarR_2"/>
    <property type="match status" value="1"/>
</dbReference>
<dbReference type="GO" id="GO:0003700">
    <property type="term" value="F:DNA-binding transcription factor activity"/>
    <property type="evidence" value="ECO:0007669"/>
    <property type="project" value="InterPro"/>
</dbReference>
<protein>
    <submittedName>
        <fullName evidence="6">Transcriptional regulator</fullName>
    </submittedName>
</protein>
<dbReference type="InterPro" id="IPR039422">
    <property type="entry name" value="MarR/SlyA-like"/>
</dbReference>
<dbReference type="EMBL" id="NMVI01000014">
    <property type="protein sequence ID" value="OYN88051.1"/>
    <property type="molecule type" value="Genomic_DNA"/>
</dbReference>
<evidence type="ECO:0000313" key="7">
    <source>
        <dbReference type="Proteomes" id="UP000216533"/>
    </source>
</evidence>
<name>A0A255EAV5_9ACTN</name>
<feature type="domain" description="HTH marR-type" evidence="5">
    <location>
        <begin position="36"/>
        <end position="168"/>
    </location>
</feature>
<dbReference type="GO" id="GO:0003677">
    <property type="term" value="F:DNA binding"/>
    <property type="evidence" value="ECO:0007669"/>
    <property type="project" value="UniProtKB-KW"/>
</dbReference>
<dbReference type="PANTHER" id="PTHR33164:SF57">
    <property type="entry name" value="MARR-FAMILY TRANSCRIPTIONAL REGULATOR"/>
    <property type="match status" value="1"/>
</dbReference>
<dbReference type="PROSITE" id="PS01117">
    <property type="entry name" value="HTH_MARR_1"/>
    <property type="match status" value="1"/>
</dbReference>
<dbReference type="Proteomes" id="UP000216533">
    <property type="component" value="Unassembled WGS sequence"/>
</dbReference>
<dbReference type="InterPro" id="IPR036388">
    <property type="entry name" value="WH-like_DNA-bd_sf"/>
</dbReference>
<dbReference type="PANTHER" id="PTHR33164">
    <property type="entry name" value="TRANSCRIPTIONAL REGULATOR, MARR FAMILY"/>
    <property type="match status" value="1"/>
</dbReference>
<organism evidence="6 7">
    <name type="scientific">Parenemella sanctibonifatiensis</name>
    <dbReference type="NCBI Taxonomy" id="2016505"/>
    <lineage>
        <taxon>Bacteria</taxon>
        <taxon>Bacillati</taxon>
        <taxon>Actinomycetota</taxon>
        <taxon>Actinomycetes</taxon>
        <taxon>Propionibacteriales</taxon>
        <taxon>Propionibacteriaceae</taxon>
        <taxon>Parenemella</taxon>
    </lineage>
</organism>
<keyword evidence="1" id="KW-0805">Transcription regulation</keyword>
<dbReference type="InterPro" id="IPR036390">
    <property type="entry name" value="WH_DNA-bd_sf"/>
</dbReference>
<keyword evidence="2" id="KW-0238">DNA-binding</keyword>
<evidence type="ECO:0000256" key="4">
    <source>
        <dbReference type="SAM" id="MobiDB-lite"/>
    </source>
</evidence>
<reference evidence="6 7" key="1">
    <citation type="submission" date="2017-07" db="EMBL/GenBank/DDBJ databases">
        <title>Draft whole genome sequences of clinical Proprionibacteriaceae strains.</title>
        <authorList>
            <person name="Bernier A.-M."/>
            <person name="Bernard K."/>
            <person name="Domingo M.-C."/>
        </authorList>
    </citation>
    <scope>NUCLEOTIDE SEQUENCE [LARGE SCALE GENOMIC DNA]</scope>
    <source>
        <strain evidence="6 7">NML 160184</strain>
    </source>
</reference>
<dbReference type="SUPFAM" id="SSF46785">
    <property type="entry name" value="Winged helix' DNA-binding domain"/>
    <property type="match status" value="1"/>
</dbReference>
<dbReference type="InterPro" id="IPR023187">
    <property type="entry name" value="Tscrpt_reg_MarR-type_CS"/>
</dbReference>
<comment type="caution">
    <text evidence="6">The sequence shown here is derived from an EMBL/GenBank/DDBJ whole genome shotgun (WGS) entry which is preliminary data.</text>
</comment>
<feature type="compositionally biased region" description="Basic and acidic residues" evidence="4">
    <location>
        <begin position="1"/>
        <end position="11"/>
    </location>
</feature>
<dbReference type="GO" id="GO:0006950">
    <property type="term" value="P:response to stress"/>
    <property type="evidence" value="ECO:0007669"/>
    <property type="project" value="TreeGrafter"/>
</dbReference>
<dbReference type="Gene3D" id="1.10.10.10">
    <property type="entry name" value="Winged helix-like DNA-binding domain superfamily/Winged helix DNA-binding domain"/>
    <property type="match status" value="1"/>
</dbReference>
<feature type="region of interest" description="Disordered" evidence="4">
    <location>
        <begin position="1"/>
        <end position="34"/>
    </location>
</feature>
<dbReference type="PROSITE" id="PS50995">
    <property type="entry name" value="HTH_MARR_2"/>
    <property type="match status" value="1"/>
</dbReference>
<evidence type="ECO:0000313" key="6">
    <source>
        <dbReference type="EMBL" id="OYN88051.1"/>
    </source>
</evidence>
<evidence type="ECO:0000259" key="5">
    <source>
        <dbReference type="PROSITE" id="PS50995"/>
    </source>
</evidence>
<dbReference type="SMART" id="SM00347">
    <property type="entry name" value="HTH_MARR"/>
    <property type="match status" value="1"/>
</dbReference>
<evidence type="ECO:0000256" key="1">
    <source>
        <dbReference type="ARBA" id="ARBA00023015"/>
    </source>
</evidence>
<dbReference type="AlphaFoldDB" id="A0A255EAV5"/>
<feature type="compositionally biased region" description="Basic and acidic residues" evidence="4">
    <location>
        <begin position="24"/>
        <end position="34"/>
    </location>
</feature>
<gene>
    <name evidence="6" type="ORF">CGZ92_05380</name>
</gene>